<keyword evidence="2" id="KW-0436">Ligase</keyword>
<dbReference type="SMART" id="SM01230">
    <property type="entry name" value="Gln-synt_C"/>
    <property type="match status" value="1"/>
</dbReference>
<dbReference type="PANTHER" id="PTHR43785:SF12">
    <property type="entry name" value="TYPE-1 GLUTAMINE SYNTHETASE 2"/>
    <property type="match status" value="1"/>
</dbReference>
<dbReference type="SUPFAM" id="SSF55931">
    <property type="entry name" value="Glutamine synthetase/guanido kinase"/>
    <property type="match status" value="1"/>
</dbReference>
<dbReference type="Gene3D" id="3.30.590.10">
    <property type="entry name" value="Glutamine synthetase/guanido kinase, catalytic domain"/>
    <property type="match status" value="1"/>
</dbReference>
<evidence type="ECO:0000259" key="8">
    <source>
        <dbReference type="PROSITE" id="PS51987"/>
    </source>
</evidence>
<dbReference type="GO" id="GO:0006542">
    <property type="term" value="P:glutamine biosynthetic process"/>
    <property type="evidence" value="ECO:0007669"/>
    <property type="project" value="InterPro"/>
</dbReference>
<evidence type="ECO:0000256" key="3">
    <source>
        <dbReference type="ARBA" id="ARBA00022741"/>
    </source>
</evidence>
<feature type="domain" description="GS catalytic" evidence="8">
    <location>
        <begin position="132"/>
        <end position="463"/>
    </location>
</feature>
<evidence type="ECO:0000313" key="9">
    <source>
        <dbReference type="EMBL" id="MBP2705275.1"/>
    </source>
</evidence>
<evidence type="ECO:0000256" key="4">
    <source>
        <dbReference type="ARBA" id="ARBA00022840"/>
    </source>
</evidence>
<dbReference type="FunFam" id="3.30.590.10:FF:000005">
    <property type="entry name" value="Probable glutamine synthetase"/>
    <property type="match status" value="1"/>
</dbReference>
<evidence type="ECO:0000256" key="1">
    <source>
        <dbReference type="ARBA" id="ARBA00009897"/>
    </source>
</evidence>
<dbReference type="PROSITE" id="PS51986">
    <property type="entry name" value="GS_BETA_GRASP"/>
    <property type="match status" value="1"/>
</dbReference>
<dbReference type="InterPro" id="IPR014746">
    <property type="entry name" value="Gln_synth/guanido_kin_cat_dom"/>
</dbReference>
<protein>
    <submittedName>
        <fullName evidence="9">Glutamine synthetase</fullName>
    </submittedName>
</protein>
<dbReference type="Gene3D" id="3.10.20.70">
    <property type="entry name" value="Glutamine synthetase, N-terminal domain"/>
    <property type="match status" value="1"/>
</dbReference>
<proteinExistence type="inferred from homology"/>
<keyword evidence="10" id="KW-1185">Reference proteome</keyword>
<reference evidence="9" key="1">
    <citation type="submission" date="2021-02" db="EMBL/GenBank/DDBJ databases">
        <title>Draft genome sequence of Microbispora sp. RL4-1S isolated from rice leaves in Thailand.</title>
        <authorList>
            <person name="Muangham S."/>
            <person name="Duangmal K."/>
        </authorList>
    </citation>
    <scope>NUCLEOTIDE SEQUENCE</scope>
    <source>
        <strain evidence="9">RL4-1S</strain>
    </source>
</reference>
<dbReference type="AlphaFoldDB" id="A0A940WGT5"/>
<dbReference type="InterPro" id="IPR036651">
    <property type="entry name" value="Gln_synt_N_sf"/>
</dbReference>
<feature type="domain" description="GS beta-grasp" evidence="7">
    <location>
        <begin position="29"/>
        <end position="125"/>
    </location>
</feature>
<sequence length="463" mass="51039">MPLIGLVPDFWTGGAVLSVDRLRGEVDAGRVDTVLLAVTDMQGRLQGKRLSARYFLDEVLHHAAEGCNYLLAVDVDMNTVDGYAMSSWERGYGDFVMRPDLSTLRPVPWHEGTVMLLADLVWQDGSDVVASPRQILRRQIDRLAERGWTAYVGTELEFCVYEDGYEQAWRRGYRDLTPANLYNVDYSLLGTARIEPLLRKIRLGMEGAGLYVESAKGECNLGQHEIAFRYADALTTCDNHVIYKNGAKEIAAQEGRSITFMAKPNQREGNSCHIHLSLRGQDGEPVMAGDGPHGLSETGRRFIAGQLAFLRELTLLYAPNINSYKRFVPGSFAPTAVKWGVDNRTCSLRLVGHGPSLRVENRVPGGDVNPYLAVAGMIAAGLHGIEAELPLGDPFTGNAYAADAERVPGTLRDALTLWEGSTPARDVFGADVVEHYANCARVELAAFDAAVTDWELYRGFERL</sequence>
<keyword evidence="4" id="KW-0067">ATP-binding</keyword>
<dbReference type="InterPro" id="IPR008146">
    <property type="entry name" value="Gln_synth_cat_dom"/>
</dbReference>
<dbReference type="GO" id="GO:0004356">
    <property type="term" value="F:glutamine synthetase activity"/>
    <property type="evidence" value="ECO:0007669"/>
    <property type="project" value="InterPro"/>
</dbReference>
<accession>A0A940WGT5</accession>
<dbReference type="InterPro" id="IPR008147">
    <property type="entry name" value="Gln_synt_N"/>
</dbReference>
<dbReference type="EMBL" id="JAFCNB010000007">
    <property type="protein sequence ID" value="MBP2705275.1"/>
    <property type="molecule type" value="Genomic_DNA"/>
</dbReference>
<dbReference type="PROSITE" id="PS51987">
    <property type="entry name" value="GS_CATALYTIC"/>
    <property type="match status" value="1"/>
</dbReference>
<evidence type="ECO:0000256" key="2">
    <source>
        <dbReference type="ARBA" id="ARBA00022598"/>
    </source>
</evidence>
<dbReference type="RefSeq" id="WP_210156564.1">
    <property type="nucleotide sequence ID" value="NZ_JAFCNB010000007.1"/>
</dbReference>
<dbReference type="GO" id="GO:0042402">
    <property type="term" value="P:biogenic amine catabolic process"/>
    <property type="evidence" value="ECO:0007669"/>
    <property type="project" value="UniProtKB-ARBA"/>
</dbReference>
<dbReference type="Pfam" id="PF00120">
    <property type="entry name" value="Gln-synt_C"/>
    <property type="match status" value="1"/>
</dbReference>
<evidence type="ECO:0000256" key="6">
    <source>
        <dbReference type="RuleBase" id="RU000384"/>
    </source>
</evidence>
<comment type="caution">
    <text evidence="9">The sequence shown here is derived from an EMBL/GenBank/DDBJ whole genome shotgun (WGS) entry which is preliminary data.</text>
</comment>
<gene>
    <name evidence="9" type="ORF">JOL79_15775</name>
</gene>
<dbReference type="FunFam" id="3.10.20.70:FF:000015">
    <property type="entry name" value="Putative glutamine synthetase"/>
    <property type="match status" value="1"/>
</dbReference>
<evidence type="ECO:0000259" key="7">
    <source>
        <dbReference type="PROSITE" id="PS51986"/>
    </source>
</evidence>
<comment type="similarity">
    <text evidence="1 5 6">Belongs to the glutamine synthetase family.</text>
</comment>
<dbReference type="GO" id="GO:0005524">
    <property type="term" value="F:ATP binding"/>
    <property type="evidence" value="ECO:0007669"/>
    <property type="project" value="UniProtKB-KW"/>
</dbReference>
<organism evidence="9 10">
    <name type="scientific">Microbispora oryzae</name>
    <dbReference type="NCBI Taxonomy" id="2806554"/>
    <lineage>
        <taxon>Bacteria</taxon>
        <taxon>Bacillati</taxon>
        <taxon>Actinomycetota</taxon>
        <taxon>Actinomycetes</taxon>
        <taxon>Streptosporangiales</taxon>
        <taxon>Streptosporangiaceae</taxon>
        <taxon>Microbispora</taxon>
    </lineage>
</organism>
<dbReference type="Proteomes" id="UP000674234">
    <property type="component" value="Unassembled WGS sequence"/>
</dbReference>
<dbReference type="PANTHER" id="PTHR43785">
    <property type="entry name" value="GAMMA-GLUTAMYLPUTRESCINE SYNTHETASE"/>
    <property type="match status" value="1"/>
</dbReference>
<dbReference type="SUPFAM" id="SSF54368">
    <property type="entry name" value="Glutamine synthetase, N-terminal domain"/>
    <property type="match status" value="1"/>
</dbReference>
<keyword evidence="3" id="KW-0547">Nucleotide-binding</keyword>
<dbReference type="GO" id="GO:0006576">
    <property type="term" value="P:biogenic amine metabolic process"/>
    <property type="evidence" value="ECO:0007669"/>
    <property type="project" value="UniProtKB-ARBA"/>
</dbReference>
<evidence type="ECO:0000256" key="5">
    <source>
        <dbReference type="PROSITE-ProRule" id="PRU01330"/>
    </source>
</evidence>
<evidence type="ECO:0000313" key="10">
    <source>
        <dbReference type="Proteomes" id="UP000674234"/>
    </source>
</evidence>
<name>A0A940WGT5_9ACTN</name>